<protein>
    <submittedName>
        <fullName evidence="1">Cysteine-rich secretory protein-related</fullName>
    </submittedName>
</protein>
<proteinExistence type="predicted"/>
<reference evidence="1" key="1">
    <citation type="submission" date="2022-04" db="EMBL/GenBank/DDBJ databases">
        <title>Chromosome-scale genome assembly of Holotrichia oblita Faldermann.</title>
        <authorList>
            <person name="Rongchong L."/>
        </authorList>
    </citation>
    <scope>NUCLEOTIDE SEQUENCE</scope>
    <source>
        <strain evidence="1">81SQS9</strain>
    </source>
</reference>
<keyword evidence="2" id="KW-1185">Reference proteome</keyword>
<sequence>MADDIAGPSRPKRTKYARHTSLSDKELISILEDDNVFASSSDDNIDCDDDSDFSCGGDDGDIHSLTKLDKEKVVDAHNALRQAVALGYIDGQPAASNMQEMVGVFLFFFFTFKNKFVINNLNLSQEWDDELAYKAQAWAMSCNSEDHDPHRDIRRFRVGQNIATFWTSRKPTSRTDTLPDFKKAINGWFKEVTFYNYNRIVGHAATGHYTQMVWADTNLVGCGYAFYYDARKGYTKNYICNYGVGGNIITEYPYDKGYPGCRNYGLEYSRKWKGLCGNRRLFYG</sequence>
<dbReference type="Proteomes" id="UP001056778">
    <property type="component" value="Chromosome 6"/>
</dbReference>
<evidence type="ECO:0000313" key="1">
    <source>
        <dbReference type="EMBL" id="KAI4460056.1"/>
    </source>
</evidence>
<evidence type="ECO:0000313" key="2">
    <source>
        <dbReference type="Proteomes" id="UP001056778"/>
    </source>
</evidence>
<comment type="caution">
    <text evidence="1">The sequence shown here is derived from an EMBL/GenBank/DDBJ whole genome shotgun (WGS) entry which is preliminary data.</text>
</comment>
<accession>A0ACB9SZW5</accession>
<dbReference type="EMBL" id="CM043020">
    <property type="protein sequence ID" value="KAI4460056.1"/>
    <property type="molecule type" value="Genomic_DNA"/>
</dbReference>
<name>A0ACB9SZW5_HOLOL</name>
<gene>
    <name evidence="1" type="ORF">MML48_6g00012448</name>
</gene>
<organism evidence="1 2">
    <name type="scientific">Holotrichia oblita</name>
    <name type="common">Chafer beetle</name>
    <dbReference type="NCBI Taxonomy" id="644536"/>
    <lineage>
        <taxon>Eukaryota</taxon>
        <taxon>Metazoa</taxon>
        <taxon>Ecdysozoa</taxon>
        <taxon>Arthropoda</taxon>
        <taxon>Hexapoda</taxon>
        <taxon>Insecta</taxon>
        <taxon>Pterygota</taxon>
        <taxon>Neoptera</taxon>
        <taxon>Endopterygota</taxon>
        <taxon>Coleoptera</taxon>
        <taxon>Polyphaga</taxon>
        <taxon>Scarabaeiformia</taxon>
        <taxon>Scarabaeidae</taxon>
        <taxon>Melolonthinae</taxon>
        <taxon>Holotrichia</taxon>
    </lineage>
</organism>